<dbReference type="OrthoDB" id="75754at2759"/>
<dbReference type="Gene3D" id="2.30.29.30">
    <property type="entry name" value="Pleckstrin-homology domain (PH domain)/Phosphotyrosine-binding domain (PTB)"/>
    <property type="match status" value="1"/>
</dbReference>
<reference evidence="13 14" key="1">
    <citation type="submission" date="2017-03" db="EMBL/GenBank/DDBJ databases">
        <title>Genomes of endolithic fungi from Antarctica.</title>
        <authorList>
            <person name="Coleine C."/>
            <person name="Masonjones S."/>
            <person name="Stajich J.E."/>
        </authorList>
    </citation>
    <scope>NUCLEOTIDE SEQUENCE [LARGE SCALE GENOMIC DNA]</scope>
    <source>
        <strain evidence="13 14">CCFEE 6315</strain>
    </source>
</reference>
<evidence type="ECO:0000256" key="10">
    <source>
        <dbReference type="ARBA" id="ARBA00038654"/>
    </source>
</evidence>
<dbReference type="PANTHER" id="PTHR45849">
    <property type="entry name" value="FACT COMPLEX SUBUNIT SSRP1"/>
    <property type="match status" value="1"/>
</dbReference>
<dbReference type="InterPro" id="IPR040770">
    <property type="entry name" value="Rtt106_PH"/>
</dbReference>
<evidence type="ECO:0000256" key="2">
    <source>
        <dbReference type="ARBA" id="ARBA00004286"/>
    </source>
</evidence>
<dbReference type="Pfam" id="PF08512">
    <property type="entry name" value="Rttp106-like_middle"/>
    <property type="match status" value="1"/>
</dbReference>
<dbReference type="InterPro" id="IPR011993">
    <property type="entry name" value="PH-like_dom_sf"/>
</dbReference>
<evidence type="ECO:0000256" key="3">
    <source>
        <dbReference type="ARBA" id="ARBA00006159"/>
    </source>
</evidence>
<feature type="compositionally biased region" description="Acidic residues" evidence="11">
    <location>
        <begin position="419"/>
        <end position="432"/>
    </location>
</feature>
<evidence type="ECO:0000256" key="11">
    <source>
        <dbReference type="SAM" id="MobiDB-lite"/>
    </source>
</evidence>
<evidence type="ECO:0000313" key="14">
    <source>
        <dbReference type="Proteomes" id="UP000308549"/>
    </source>
</evidence>
<dbReference type="GO" id="GO:0005694">
    <property type="term" value="C:chromosome"/>
    <property type="evidence" value="ECO:0007669"/>
    <property type="project" value="UniProtKB-SubCell"/>
</dbReference>
<keyword evidence="5" id="KW-0805">Transcription regulation</keyword>
<dbReference type="Gene3D" id="2.30.29.120">
    <property type="match status" value="1"/>
</dbReference>
<feature type="compositionally biased region" description="Acidic residues" evidence="11">
    <location>
        <begin position="377"/>
        <end position="388"/>
    </location>
</feature>
<organism evidence="13 14">
    <name type="scientific">Salinomyces thailandicus</name>
    <dbReference type="NCBI Taxonomy" id="706561"/>
    <lineage>
        <taxon>Eukaryota</taxon>
        <taxon>Fungi</taxon>
        <taxon>Dikarya</taxon>
        <taxon>Ascomycota</taxon>
        <taxon>Pezizomycotina</taxon>
        <taxon>Dothideomycetes</taxon>
        <taxon>Dothideomycetidae</taxon>
        <taxon>Mycosphaerellales</taxon>
        <taxon>Teratosphaeriaceae</taxon>
        <taxon>Salinomyces</taxon>
    </lineage>
</organism>
<dbReference type="InterPro" id="IPR050454">
    <property type="entry name" value="RTT106/SSRP1_HistChap/FACT"/>
</dbReference>
<dbReference type="GO" id="GO:0042393">
    <property type="term" value="F:histone binding"/>
    <property type="evidence" value="ECO:0007669"/>
    <property type="project" value="TreeGrafter"/>
</dbReference>
<dbReference type="SUPFAM" id="SSF50729">
    <property type="entry name" value="PH domain-like"/>
    <property type="match status" value="1"/>
</dbReference>
<dbReference type="GO" id="GO:0031491">
    <property type="term" value="F:nucleosome binding"/>
    <property type="evidence" value="ECO:0007669"/>
    <property type="project" value="TreeGrafter"/>
</dbReference>
<proteinExistence type="inferred from homology"/>
<evidence type="ECO:0000256" key="1">
    <source>
        <dbReference type="ARBA" id="ARBA00004123"/>
    </source>
</evidence>
<evidence type="ECO:0000313" key="13">
    <source>
        <dbReference type="EMBL" id="TKA24763.1"/>
    </source>
</evidence>
<comment type="function">
    <text evidence="9">Histones H3 and H4 chaperone involved in the nucleosome formation and heterochromatin silencing. Required for the deposition of H3K56ac-carrying H3-H4 complex onto newly-replicated DNA. Plays a role in the transcriptional regulation of the cell-cycle dependent histone genes by creating a repressive structure at the core histone gene promoter.</text>
</comment>
<evidence type="ECO:0000256" key="5">
    <source>
        <dbReference type="ARBA" id="ARBA00023015"/>
    </source>
</evidence>
<dbReference type="Pfam" id="PF18469">
    <property type="entry name" value="PH_18"/>
    <property type="match status" value="1"/>
</dbReference>
<gene>
    <name evidence="13" type="ORF">B0A50_05751</name>
</gene>
<dbReference type="GO" id="GO:0003677">
    <property type="term" value="F:DNA binding"/>
    <property type="evidence" value="ECO:0007669"/>
    <property type="project" value="UniProtKB-KW"/>
</dbReference>
<dbReference type="InterPro" id="IPR013719">
    <property type="entry name" value="RTT106/SPT16-like_middle_dom"/>
</dbReference>
<comment type="subcellular location">
    <subcellularLocation>
        <location evidence="2">Chromosome</location>
    </subcellularLocation>
    <subcellularLocation>
        <location evidence="1">Nucleus</location>
    </subcellularLocation>
</comment>
<dbReference type="AlphaFoldDB" id="A0A4U0TRH9"/>
<evidence type="ECO:0000256" key="4">
    <source>
        <dbReference type="ARBA" id="ARBA00022454"/>
    </source>
</evidence>
<evidence type="ECO:0000259" key="12">
    <source>
        <dbReference type="SMART" id="SM01287"/>
    </source>
</evidence>
<evidence type="ECO:0000256" key="7">
    <source>
        <dbReference type="ARBA" id="ARBA00023163"/>
    </source>
</evidence>
<keyword evidence="8" id="KW-0539">Nucleus</keyword>
<dbReference type="Proteomes" id="UP000308549">
    <property type="component" value="Unassembled WGS sequence"/>
</dbReference>
<name>A0A4U0TRH9_9PEZI</name>
<dbReference type="EMBL" id="NAJL01000041">
    <property type="protein sequence ID" value="TKA24763.1"/>
    <property type="molecule type" value="Genomic_DNA"/>
</dbReference>
<feature type="compositionally biased region" description="Acidic residues" evidence="11">
    <location>
        <begin position="395"/>
        <end position="411"/>
    </location>
</feature>
<evidence type="ECO:0000256" key="8">
    <source>
        <dbReference type="ARBA" id="ARBA00023242"/>
    </source>
</evidence>
<comment type="subunit">
    <text evidence="10">Interacts with histones H3 and H4.</text>
</comment>
<keyword evidence="7" id="KW-0804">Transcription</keyword>
<feature type="region of interest" description="Disordered" evidence="11">
    <location>
        <begin position="350"/>
        <end position="432"/>
    </location>
</feature>
<evidence type="ECO:0000256" key="9">
    <source>
        <dbReference type="ARBA" id="ARBA00037550"/>
    </source>
</evidence>
<keyword evidence="4" id="KW-0158">Chromosome</keyword>
<sequence length="432" mass="47749">MSDYMQAVQSVFPKQVCRRIESAVQQHGNHQELALLFYDIAYLTQQASSGSNSAAPAAAKKRKLEDGGAAHTNGTAAFAQISNPETIFECKDVSVQLPARKKLKLQLVRDAHDGQRQEVRLRDQNTNECEHSLSAEQIEHAFCLAVPEKTQRQCNFILLPKPDAVKADGSLCEQVLYTLNEGPPKGAVTAEQKVEEGETFVTLMEQSLNAALAHYGKKITRPSEKEFASAIPQSHRKGEKAWHIKAHRGSKEGYLWLLSTGILFGFKKPISFFPFASVDSISYTSVLQRTFNLVISVRDENPADTEDEVETKEIEFSMLDQMDFAGIDDYIKRHGLNDASMAAQRRAKAYNVNKEKKGDVEGGGEEESELQKAEQQLQDEEDEEEEDYVASGGESEGEGEDSEEEEDDGDGGGDGGSENGEDDEDDEVSAEE</sequence>
<feature type="domain" description="Histone chaperone RTT106/FACT complex subunit SPT16-like middle" evidence="12">
    <location>
        <begin position="241"/>
        <end position="341"/>
    </location>
</feature>
<dbReference type="PANTHER" id="PTHR45849:SF3">
    <property type="entry name" value="HISTONE CHAPERONE RTT106"/>
    <property type="match status" value="1"/>
</dbReference>
<comment type="similarity">
    <text evidence="3">Belongs to the RTT106 family.</text>
</comment>
<evidence type="ECO:0000256" key="6">
    <source>
        <dbReference type="ARBA" id="ARBA00023125"/>
    </source>
</evidence>
<dbReference type="GO" id="GO:0005634">
    <property type="term" value="C:nucleus"/>
    <property type="evidence" value="ECO:0007669"/>
    <property type="project" value="UniProtKB-SubCell"/>
</dbReference>
<accession>A0A4U0TRH9</accession>
<keyword evidence="6" id="KW-0238">DNA-binding</keyword>
<keyword evidence="14" id="KW-1185">Reference proteome</keyword>
<comment type="caution">
    <text evidence="13">The sequence shown here is derived from an EMBL/GenBank/DDBJ whole genome shotgun (WGS) entry which is preliminary data.</text>
</comment>
<dbReference type="SMART" id="SM01287">
    <property type="entry name" value="Rtt106"/>
    <property type="match status" value="1"/>
</dbReference>
<protein>
    <recommendedName>
        <fullName evidence="12">Histone chaperone RTT106/FACT complex subunit SPT16-like middle domain-containing protein</fullName>
    </recommendedName>
</protein>